<evidence type="ECO:0000256" key="1">
    <source>
        <dbReference type="SAM" id="Coils"/>
    </source>
</evidence>
<name>A0A2K9LYF6_SPISQ</name>
<dbReference type="RefSeq" id="WP_101780836.1">
    <property type="nucleotide sequence ID" value="NZ_CP025543.1"/>
</dbReference>
<sequence>MEKHFNKIAGKNGFYDFEDKLNYFDYFDIKGEDLENAFLLFKKYENNMHELKVNIEQRIKERYEFYITHSYKKEKKEFVKVKNDGERKIVKSLFTSLVFLGARLVSQEYVLLSTINKLIYNVDLRVFKFFNEKFNYNIYKKSLKEYYETLTTFGLSYLDTDIDTFNIFQRMDEYIEKDLYSLKAYKDIFLFMWMYTYIKYSCDLSDYAFKINDSKRSYPKINSNVLVPMNYDRFFDEEGFEEENEKRKTIVNDFRGWSLEPYYITIENQVRDYYKQLMLVGNVNLNDYFVVADEIKKIYLNKPYYSVVELEQTLFTEASAASQKLYTMEEIEFIIKYVTFDKKSEEYRNYKLDNFYDLIYKKPILEFRDSNGNPILLAFPEFIWMAYHMQREYHFFDKKLSKTFNVMLRKDYNPTINEQLKKIEKRFGVMKAIDPKTLPFFIDEKNNGVNSSLVDCILYDKALNRLFFVLTNFYSAENIDWINAKRTIDTYGLNSRIVSMMFSRTFNTVAKDLKKLKKQIKKLGIELNGDESEIKIEGILFINDILNAIPVMKVDKYPVHIVSVSTMEYFTTSYIYKK</sequence>
<gene>
    <name evidence="2" type="ORF">SMONO_v1c05350</name>
</gene>
<reference evidence="2 3" key="1">
    <citation type="submission" date="2017-12" db="EMBL/GenBank/DDBJ databases">
        <title>Complete genome sequence of Spiroplasma monobiae MQ-1 (ATCC 33825).</title>
        <authorList>
            <person name="Tsai Y.-M."/>
            <person name="Lo W.-S."/>
            <person name="Wu P.-S."/>
            <person name="Cho S.-T."/>
            <person name="Kuo C.-H."/>
        </authorList>
    </citation>
    <scope>NUCLEOTIDE SEQUENCE [LARGE SCALE GENOMIC DNA]</scope>
    <source>
        <strain evidence="2 3">MQ-1</strain>
    </source>
</reference>
<keyword evidence="3" id="KW-1185">Reference proteome</keyword>
<dbReference type="KEGG" id="smoo:SMONO_v1c05350"/>
<protein>
    <submittedName>
        <fullName evidence="2">Uncharacterized protein</fullName>
    </submittedName>
</protein>
<proteinExistence type="predicted"/>
<feature type="coiled-coil region" evidence="1">
    <location>
        <begin position="34"/>
        <end position="61"/>
    </location>
</feature>
<dbReference type="EMBL" id="CP025543">
    <property type="protein sequence ID" value="AUM62784.1"/>
    <property type="molecule type" value="Genomic_DNA"/>
</dbReference>
<evidence type="ECO:0000313" key="3">
    <source>
        <dbReference type="Proteomes" id="UP000234790"/>
    </source>
</evidence>
<dbReference type="OrthoDB" id="387872at2"/>
<dbReference type="AlphaFoldDB" id="A0A2K9LYF6"/>
<organism evidence="2 3">
    <name type="scientific">Spiroplasma monobiae MQ-1</name>
    <dbReference type="NCBI Taxonomy" id="1336748"/>
    <lineage>
        <taxon>Bacteria</taxon>
        <taxon>Bacillati</taxon>
        <taxon>Mycoplasmatota</taxon>
        <taxon>Mollicutes</taxon>
        <taxon>Entomoplasmatales</taxon>
        <taxon>Spiroplasmataceae</taxon>
        <taxon>Spiroplasma</taxon>
    </lineage>
</organism>
<dbReference type="Proteomes" id="UP000234790">
    <property type="component" value="Chromosome"/>
</dbReference>
<keyword evidence="1" id="KW-0175">Coiled coil</keyword>
<accession>A0A2K9LYF6</accession>
<evidence type="ECO:0000313" key="2">
    <source>
        <dbReference type="EMBL" id="AUM62784.1"/>
    </source>
</evidence>